<reference evidence="6" key="1">
    <citation type="submission" date="2012-12" db="EMBL/GenBank/DDBJ databases">
        <authorList>
            <person name="Hellsten U."/>
            <person name="Grimwood J."/>
            <person name="Chapman J.A."/>
            <person name="Shapiro H."/>
            <person name="Aerts A."/>
            <person name="Otillar R.P."/>
            <person name="Terry A.Y."/>
            <person name="Boore J.L."/>
            <person name="Simakov O."/>
            <person name="Marletaz F."/>
            <person name="Cho S.-J."/>
            <person name="Edsinger-Gonzales E."/>
            <person name="Havlak P."/>
            <person name="Kuo D.-H."/>
            <person name="Larsson T."/>
            <person name="Lv J."/>
            <person name="Arendt D."/>
            <person name="Savage R."/>
            <person name="Osoegawa K."/>
            <person name="de Jong P."/>
            <person name="Lindberg D.R."/>
            <person name="Seaver E.C."/>
            <person name="Weisblat D.A."/>
            <person name="Putnam N.H."/>
            <person name="Grigoriev I.V."/>
            <person name="Rokhsar D.S."/>
        </authorList>
    </citation>
    <scope>NUCLEOTIDE SEQUENCE</scope>
    <source>
        <strain evidence="6">I ESC-2004</strain>
    </source>
</reference>
<accession>R7UZ04</accession>
<dbReference type="AlphaFoldDB" id="R7UZ04"/>
<dbReference type="Proteomes" id="UP000014760">
    <property type="component" value="Unassembled WGS sequence"/>
</dbReference>
<dbReference type="STRING" id="283909.R7UZ04"/>
<dbReference type="SMART" id="SM00612">
    <property type="entry name" value="Kelch"/>
    <property type="match status" value="2"/>
</dbReference>
<dbReference type="PANTHER" id="PTHR45632:SF3">
    <property type="entry name" value="KELCH-LIKE PROTEIN 32"/>
    <property type="match status" value="1"/>
</dbReference>
<dbReference type="PANTHER" id="PTHR45632">
    <property type="entry name" value="LD33804P"/>
    <property type="match status" value="1"/>
</dbReference>
<evidence type="ECO:0000313" key="6">
    <source>
        <dbReference type="Proteomes" id="UP000014760"/>
    </source>
</evidence>
<evidence type="ECO:0000256" key="2">
    <source>
        <dbReference type="ARBA" id="ARBA00022737"/>
    </source>
</evidence>
<reference evidence="4 6" key="2">
    <citation type="journal article" date="2013" name="Nature">
        <title>Insights into bilaterian evolution from three spiralian genomes.</title>
        <authorList>
            <person name="Simakov O."/>
            <person name="Marletaz F."/>
            <person name="Cho S.J."/>
            <person name="Edsinger-Gonzales E."/>
            <person name="Havlak P."/>
            <person name="Hellsten U."/>
            <person name="Kuo D.H."/>
            <person name="Larsson T."/>
            <person name="Lv J."/>
            <person name="Arendt D."/>
            <person name="Savage R."/>
            <person name="Osoegawa K."/>
            <person name="de Jong P."/>
            <person name="Grimwood J."/>
            <person name="Chapman J.A."/>
            <person name="Shapiro H."/>
            <person name="Aerts A."/>
            <person name="Otillar R.P."/>
            <person name="Terry A.Y."/>
            <person name="Boore J.L."/>
            <person name="Grigoriev I.V."/>
            <person name="Lindberg D.R."/>
            <person name="Seaver E.C."/>
            <person name="Weisblat D.A."/>
            <person name="Putnam N.H."/>
            <person name="Rokhsar D.S."/>
        </authorList>
    </citation>
    <scope>NUCLEOTIDE SEQUENCE</scope>
    <source>
        <strain evidence="4 6">I ESC-2004</strain>
    </source>
</reference>
<organism evidence="4">
    <name type="scientific">Capitella teleta</name>
    <name type="common">Polychaete worm</name>
    <dbReference type="NCBI Taxonomy" id="283909"/>
    <lineage>
        <taxon>Eukaryota</taxon>
        <taxon>Metazoa</taxon>
        <taxon>Spiralia</taxon>
        <taxon>Lophotrochozoa</taxon>
        <taxon>Annelida</taxon>
        <taxon>Polychaeta</taxon>
        <taxon>Sedentaria</taxon>
        <taxon>Scolecida</taxon>
        <taxon>Capitellidae</taxon>
        <taxon>Capitella</taxon>
    </lineage>
</organism>
<dbReference type="Gene3D" id="2.120.10.80">
    <property type="entry name" value="Kelch-type beta propeller"/>
    <property type="match status" value="2"/>
</dbReference>
<dbReference type="InterPro" id="IPR015915">
    <property type="entry name" value="Kelch-typ_b-propeller"/>
</dbReference>
<dbReference type="SUPFAM" id="SSF117281">
    <property type="entry name" value="Kelch motif"/>
    <property type="match status" value="2"/>
</dbReference>
<evidence type="ECO:0000313" key="4">
    <source>
        <dbReference type="EMBL" id="ELU09172.1"/>
    </source>
</evidence>
<evidence type="ECO:0008006" key="7">
    <source>
        <dbReference type="Google" id="ProtNLM"/>
    </source>
</evidence>
<evidence type="ECO:0000256" key="1">
    <source>
        <dbReference type="ARBA" id="ARBA00022441"/>
    </source>
</evidence>
<gene>
    <name evidence="4" type="ORF">CAPTEDRAFT_224383</name>
</gene>
<protein>
    <recommendedName>
        <fullName evidence="7">BACK domain-containing protein</fullName>
    </recommendedName>
</protein>
<evidence type="ECO:0000256" key="3">
    <source>
        <dbReference type="SAM" id="MobiDB-lite"/>
    </source>
</evidence>
<keyword evidence="6" id="KW-1185">Reference proteome</keyword>
<dbReference type="EnsemblMetazoa" id="CapteT224383">
    <property type="protein sequence ID" value="CapteP224383"/>
    <property type="gene ID" value="CapteG224383"/>
</dbReference>
<dbReference type="HOGENOM" id="CLU_667724_0_0_1"/>
<dbReference type="OMA" id="NVFWMYD"/>
<evidence type="ECO:0000313" key="5">
    <source>
        <dbReference type="EnsemblMetazoa" id="CapteP224383"/>
    </source>
</evidence>
<feature type="region of interest" description="Disordered" evidence="3">
    <location>
        <begin position="290"/>
        <end position="323"/>
    </location>
</feature>
<name>R7UZ04_CAPTE</name>
<keyword evidence="1" id="KW-0880">Kelch repeat</keyword>
<proteinExistence type="predicted"/>
<dbReference type="Pfam" id="PF01344">
    <property type="entry name" value="Kelch_1"/>
    <property type="match status" value="3"/>
</dbReference>
<keyword evidence="2" id="KW-0677">Repeat</keyword>
<dbReference type="EMBL" id="KB298452">
    <property type="protein sequence ID" value="ELU09172.1"/>
    <property type="molecule type" value="Genomic_DNA"/>
</dbReference>
<feature type="compositionally biased region" description="Polar residues" evidence="3">
    <location>
        <begin position="313"/>
        <end position="323"/>
    </location>
</feature>
<sequence>MYDSKHLTAMVNGEGREEIESYDYLIILNRSSGTMRFSYTTVDPCTNSLAPKLDYVIWPRLMGIVDYASCVMKNVLFVTGGRDRRSGVSLKQVLRYEPQRGRWFECANMKTSRSRHVCVVFNGKIFVMGGQTRKNELTAKCESYEPYVDEWHAEEDMPGSRKDHRGTSYQGAVFVSGGASSSLTANDNCWRMSRFWPDPSKPQAYKCAWEQLKDNQRRFMPFKLTKHCMAMCHDRIFIAGGLCDGQTEDGVNFIQGDGAEDGAVIGSYRNILATAPMLVGYRLTTPPPPEKVRNKSEDANAAQKHKQLVPTEEPSTNWITNLSDMPEPRAGAGTFVVGHKVYVMGGHRLEDEKTSSSLNSAVFYHMRRKKWFRAFSLGEGNYREVECIQLTIPITNRDFRPMKYADCKWVLW</sequence>
<reference evidence="5" key="3">
    <citation type="submission" date="2015-06" db="UniProtKB">
        <authorList>
            <consortium name="EnsemblMetazoa"/>
        </authorList>
    </citation>
    <scope>IDENTIFICATION</scope>
</reference>
<dbReference type="EMBL" id="AMQN01006466">
    <property type="status" value="NOT_ANNOTATED_CDS"/>
    <property type="molecule type" value="Genomic_DNA"/>
</dbReference>
<dbReference type="OrthoDB" id="6052799at2759"/>
<dbReference type="InterPro" id="IPR006652">
    <property type="entry name" value="Kelch_1"/>
</dbReference>